<gene>
    <name evidence="1" type="ORF">LZG35_09970</name>
</gene>
<name>A0A9Q3ZCR5_9GAMM</name>
<dbReference type="KEGG" id="axe:P40_05405"/>
<dbReference type="GeneID" id="94685860"/>
<dbReference type="PIRSF" id="PIRSF028538">
    <property type="entry name" value="DUF1820"/>
    <property type="match status" value="1"/>
</dbReference>
<sequence length="109" mass="12402">MSKSRQIYRVIFLNQGQIYEIYAAQIYQSELYGFIEVEEFLFGERSQMVVDPSEERLKSEFAGVQRSFIPMHAIIRVDEVEKEGIGKITEATGSNVTSFPMPFGPGGKK</sequence>
<reference evidence="1" key="1">
    <citation type="submission" date="2022-01" db="EMBL/GenBank/DDBJ databases">
        <authorList>
            <person name="Karlyshev A.V."/>
            <person name="Jaspars M."/>
        </authorList>
    </citation>
    <scope>NUCLEOTIDE SEQUENCE</scope>
    <source>
        <strain evidence="1">AGSA3-2</strain>
    </source>
</reference>
<dbReference type="InterPro" id="IPR014949">
    <property type="entry name" value="DUF1820"/>
</dbReference>
<accession>A0A9Q3ZCR5</accession>
<dbReference type="RefSeq" id="WP_022995292.1">
    <property type="nucleotide sequence ID" value="NZ_CBDDTQ010000001.1"/>
</dbReference>
<comment type="caution">
    <text evidence="1">The sequence shown here is derived from an EMBL/GenBank/DDBJ whole genome shotgun (WGS) entry which is preliminary data.</text>
</comment>
<dbReference type="Proteomes" id="UP001107961">
    <property type="component" value="Unassembled WGS sequence"/>
</dbReference>
<protein>
    <submittedName>
        <fullName evidence="1">DUF1820 family protein</fullName>
    </submittedName>
</protein>
<keyword evidence="2" id="KW-1185">Reference proteome</keyword>
<evidence type="ECO:0000313" key="1">
    <source>
        <dbReference type="EMBL" id="MCE7508963.1"/>
    </source>
</evidence>
<dbReference type="EMBL" id="JAJVKT010000010">
    <property type="protein sequence ID" value="MCE7508963.1"/>
    <property type="molecule type" value="Genomic_DNA"/>
</dbReference>
<evidence type="ECO:0000313" key="2">
    <source>
        <dbReference type="Proteomes" id="UP001107961"/>
    </source>
</evidence>
<organism evidence="1 2">
    <name type="scientific">Alloalcanivorax xenomutans</name>
    <dbReference type="NCBI Taxonomy" id="1094342"/>
    <lineage>
        <taxon>Bacteria</taxon>
        <taxon>Pseudomonadati</taxon>
        <taxon>Pseudomonadota</taxon>
        <taxon>Gammaproteobacteria</taxon>
        <taxon>Oceanospirillales</taxon>
        <taxon>Alcanivoracaceae</taxon>
        <taxon>Alloalcanivorax</taxon>
    </lineage>
</organism>
<dbReference type="AlphaFoldDB" id="A0A9Q3ZCR5"/>
<proteinExistence type="predicted"/>
<dbReference type="Pfam" id="PF08850">
    <property type="entry name" value="DUF1820"/>
    <property type="match status" value="1"/>
</dbReference>